<dbReference type="EMBL" id="BSXW01001314">
    <property type="protein sequence ID" value="GMF35734.1"/>
    <property type="molecule type" value="Genomic_DNA"/>
</dbReference>
<feature type="compositionally biased region" description="Basic residues" evidence="1">
    <location>
        <begin position="30"/>
        <end position="46"/>
    </location>
</feature>
<proteinExistence type="predicted"/>
<evidence type="ECO:0000313" key="3">
    <source>
        <dbReference type="Proteomes" id="UP001165083"/>
    </source>
</evidence>
<dbReference type="AlphaFoldDB" id="A0A9W6XBV9"/>
<comment type="caution">
    <text evidence="2">The sequence shown here is derived from an EMBL/GenBank/DDBJ whole genome shotgun (WGS) entry which is preliminary data.</text>
</comment>
<reference evidence="2" key="1">
    <citation type="submission" date="2023-04" db="EMBL/GenBank/DDBJ databases">
        <title>Phytophthora lilii NBRC 32176.</title>
        <authorList>
            <person name="Ichikawa N."/>
            <person name="Sato H."/>
            <person name="Tonouchi N."/>
        </authorList>
    </citation>
    <scope>NUCLEOTIDE SEQUENCE</scope>
    <source>
        <strain evidence="2">NBRC 32176</strain>
    </source>
</reference>
<name>A0A9W6XBV9_9STRA</name>
<evidence type="ECO:0000256" key="1">
    <source>
        <dbReference type="SAM" id="MobiDB-lite"/>
    </source>
</evidence>
<evidence type="ECO:0000313" key="2">
    <source>
        <dbReference type="EMBL" id="GMF35734.1"/>
    </source>
</evidence>
<dbReference type="Proteomes" id="UP001165083">
    <property type="component" value="Unassembled WGS sequence"/>
</dbReference>
<gene>
    <name evidence="2" type="ORF">Plil01_001516100</name>
</gene>
<feature type="region of interest" description="Disordered" evidence="1">
    <location>
        <begin position="1"/>
        <end position="54"/>
    </location>
</feature>
<organism evidence="2 3">
    <name type="scientific">Phytophthora lilii</name>
    <dbReference type="NCBI Taxonomy" id="2077276"/>
    <lineage>
        <taxon>Eukaryota</taxon>
        <taxon>Sar</taxon>
        <taxon>Stramenopiles</taxon>
        <taxon>Oomycota</taxon>
        <taxon>Peronosporomycetes</taxon>
        <taxon>Peronosporales</taxon>
        <taxon>Peronosporaceae</taxon>
        <taxon>Phytophthora</taxon>
    </lineage>
</organism>
<keyword evidence="3" id="KW-1185">Reference proteome</keyword>
<accession>A0A9W6XBV9</accession>
<sequence>MVATETRETETEESNLTTTSTCFEEGVRSVKSHSNKGPRGKRKNSVSRHTAESQEAIKVTQTNSVIAASTALVSEAVSKCVDESSTKVNAFISKKAAKKSKLDEMKAGHVSTVTSSEFDVPEQTQDVRAAAAWGEESESSHTVRNETSHTTKYAHLQAVRGGDSLMLAFDDLTCSAHVGKTSDGSTIAVRSVAGYADSGMMTAVIGRGRVGKATFLSALAGEEDQMMGKIFLQWLRSECSRAAPCHWLLLIWRRACCLAWEGHGA</sequence>
<protein>
    <submittedName>
        <fullName evidence="2">Unnamed protein product</fullName>
    </submittedName>
</protein>
<dbReference type="OrthoDB" id="66620at2759"/>